<dbReference type="SUPFAM" id="SSF69118">
    <property type="entry name" value="AhpD-like"/>
    <property type="match status" value="1"/>
</dbReference>
<evidence type="ECO:0000313" key="3">
    <source>
        <dbReference type="Proteomes" id="UP000018895"/>
    </source>
</evidence>
<dbReference type="PANTHER" id="PTHR33570:SF2">
    <property type="entry name" value="CARBOXYMUCONOLACTONE DECARBOXYLASE-LIKE DOMAIN-CONTAINING PROTEIN"/>
    <property type="match status" value="1"/>
</dbReference>
<dbReference type="GO" id="GO:0051920">
    <property type="term" value="F:peroxiredoxin activity"/>
    <property type="evidence" value="ECO:0007669"/>
    <property type="project" value="InterPro"/>
</dbReference>
<keyword evidence="3" id="KW-1185">Reference proteome</keyword>
<dbReference type="Proteomes" id="UP000018895">
    <property type="component" value="Unassembled WGS sequence"/>
</dbReference>
<reference evidence="2" key="1">
    <citation type="journal article" date="2014" name="Genome Announc.">
        <title>Draft Genome Sequences of Three Alkaliphilic Bacillus Strains, Bacillus wakoensis JCM 9140T, Bacillus akibai JCM 9157T, and Bacillus hemicellulosilyticus JCM 9152T.</title>
        <authorList>
            <person name="Yuki M."/>
            <person name="Oshima K."/>
            <person name="Suda W."/>
            <person name="Oshida Y."/>
            <person name="Kitamura K."/>
            <person name="Iida T."/>
            <person name="Hattori M."/>
            <person name="Ohkuma M."/>
        </authorList>
    </citation>
    <scope>NUCLEOTIDE SEQUENCE [LARGE SCALE GENOMIC DNA]</scope>
    <source>
        <strain evidence="2">JCM 9152</strain>
    </source>
</reference>
<dbReference type="InterPro" id="IPR052512">
    <property type="entry name" value="4CMD/NDH-1_regulator"/>
</dbReference>
<dbReference type="STRING" id="1236971.JCM9152_1867"/>
<name>W4QGM1_9BACI</name>
<dbReference type="PANTHER" id="PTHR33570">
    <property type="entry name" value="4-CARBOXYMUCONOLACTONE DECARBOXYLASE FAMILY PROTEIN"/>
    <property type="match status" value="1"/>
</dbReference>
<evidence type="ECO:0000259" key="1">
    <source>
        <dbReference type="Pfam" id="PF02627"/>
    </source>
</evidence>
<evidence type="ECO:0000313" key="2">
    <source>
        <dbReference type="EMBL" id="GAE30459.1"/>
    </source>
</evidence>
<dbReference type="EMBL" id="BAUU01000011">
    <property type="protein sequence ID" value="GAE30459.1"/>
    <property type="molecule type" value="Genomic_DNA"/>
</dbReference>
<protein>
    <submittedName>
        <fullName evidence="2">4-carboxymuconolactone decarboxylase</fullName>
    </submittedName>
</protein>
<dbReference type="AlphaFoldDB" id="W4QGM1"/>
<gene>
    <name evidence="2" type="ORF">JCM9152_1867</name>
</gene>
<dbReference type="InterPro" id="IPR029032">
    <property type="entry name" value="AhpD-like"/>
</dbReference>
<organism evidence="2 3">
    <name type="scientific">Halalkalibacter hemicellulosilyticusJCM 9152</name>
    <dbReference type="NCBI Taxonomy" id="1236971"/>
    <lineage>
        <taxon>Bacteria</taxon>
        <taxon>Bacillati</taxon>
        <taxon>Bacillota</taxon>
        <taxon>Bacilli</taxon>
        <taxon>Bacillales</taxon>
        <taxon>Bacillaceae</taxon>
        <taxon>Halalkalibacter</taxon>
    </lineage>
</organism>
<comment type="caution">
    <text evidence="2">The sequence shown here is derived from an EMBL/GenBank/DDBJ whole genome shotgun (WGS) entry which is preliminary data.</text>
</comment>
<dbReference type="RefSeq" id="WP_235715663.1">
    <property type="nucleotide sequence ID" value="NZ_BAUU01000011.1"/>
</dbReference>
<proteinExistence type="predicted"/>
<dbReference type="Pfam" id="PF02627">
    <property type="entry name" value="CMD"/>
    <property type="match status" value="1"/>
</dbReference>
<accession>W4QGM1</accession>
<feature type="domain" description="Carboxymuconolactone decarboxylase-like" evidence="1">
    <location>
        <begin position="35"/>
        <end position="117"/>
    </location>
</feature>
<dbReference type="InterPro" id="IPR003779">
    <property type="entry name" value="CMD-like"/>
</dbReference>
<dbReference type="Gene3D" id="1.20.1290.10">
    <property type="entry name" value="AhpD-like"/>
    <property type="match status" value="1"/>
</dbReference>
<sequence>MSIRDERYEKGMDILRQIRGEQGIDQVQRFQNIHPAFEEMMMSFGYGEIWSRTELDHKQRALITLSSLVTQGIPEALRFHVHTAIHVGVTPKEILELVLHCAAYAGFPKSVAAFPVILEVFEEIGVDVEW</sequence>